<dbReference type="Gene3D" id="1.20.1250.20">
    <property type="entry name" value="MFS general substrate transporter like domains"/>
    <property type="match status" value="1"/>
</dbReference>
<evidence type="ECO:0000313" key="7">
    <source>
        <dbReference type="Proteomes" id="UP000701801"/>
    </source>
</evidence>
<keyword evidence="7" id="KW-1185">Reference proteome</keyword>
<evidence type="ECO:0000259" key="5">
    <source>
        <dbReference type="PROSITE" id="PS50850"/>
    </source>
</evidence>
<keyword evidence="4" id="KW-0812">Transmembrane</keyword>
<feature type="transmembrane region" description="Helical" evidence="4">
    <location>
        <begin position="457"/>
        <end position="475"/>
    </location>
</feature>
<dbReference type="SUPFAM" id="SSF103473">
    <property type="entry name" value="MFS general substrate transporter"/>
    <property type="match status" value="1"/>
</dbReference>
<feature type="transmembrane region" description="Helical" evidence="4">
    <location>
        <begin position="330"/>
        <end position="354"/>
    </location>
</feature>
<proteinExistence type="inferred from homology"/>
<evidence type="ECO:0000256" key="4">
    <source>
        <dbReference type="SAM" id="Phobius"/>
    </source>
</evidence>
<evidence type="ECO:0000256" key="3">
    <source>
        <dbReference type="SAM" id="MobiDB-lite"/>
    </source>
</evidence>
<comment type="subcellular location">
    <subcellularLocation>
        <location evidence="1">Membrane</location>
        <topology evidence="1">Multi-pass membrane protein</topology>
    </subcellularLocation>
</comment>
<dbReference type="EMBL" id="CAJVRM010000243">
    <property type="protein sequence ID" value="CAG8978174.1"/>
    <property type="molecule type" value="Genomic_DNA"/>
</dbReference>
<feature type="transmembrane region" description="Helical" evidence="4">
    <location>
        <begin position="422"/>
        <end position="445"/>
    </location>
</feature>
<dbReference type="InterPro" id="IPR020846">
    <property type="entry name" value="MFS_dom"/>
</dbReference>
<protein>
    <recommendedName>
        <fullName evidence="5">Major facilitator superfamily (MFS) profile domain-containing protein</fullName>
    </recommendedName>
</protein>
<comment type="caution">
    <text evidence="6">The sequence shown here is derived from an EMBL/GenBank/DDBJ whole genome shotgun (WGS) entry which is preliminary data.</text>
</comment>
<dbReference type="InterPro" id="IPR011701">
    <property type="entry name" value="MFS"/>
</dbReference>
<dbReference type="Pfam" id="PF07690">
    <property type="entry name" value="MFS_1"/>
    <property type="match status" value="1"/>
</dbReference>
<reference evidence="6" key="1">
    <citation type="submission" date="2021-07" db="EMBL/GenBank/DDBJ databases">
        <authorList>
            <person name="Durling M."/>
        </authorList>
    </citation>
    <scope>NUCLEOTIDE SEQUENCE</scope>
</reference>
<feature type="transmembrane region" description="Helical" evidence="4">
    <location>
        <begin position="130"/>
        <end position="151"/>
    </location>
</feature>
<gene>
    <name evidence="6" type="ORF">HYALB_00011490</name>
</gene>
<feature type="transmembrane region" description="Helical" evidence="4">
    <location>
        <begin position="366"/>
        <end position="385"/>
    </location>
</feature>
<keyword evidence="4" id="KW-1133">Transmembrane helix</keyword>
<dbReference type="CDD" id="cd17352">
    <property type="entry name" value="MFS_MCT_SLC16"/>
    <property type="match status" value="1"/>
</dbReference>
<dbReference type="InterPro" id="IPR036259">
    <property type="entry name" value="MFS_trans_sf"/>
</dbReference>
<feature type="transmembrane region" description="Helical" evidence="4">
    <location>
        <begin position="397"/>
        <end position="416"/>
    </location>
</feature>
<dbReference type="GO" id="GO:0016020">
    <property type="term" value="C:membrane"/>
    <property type="evidence" value="ECO:0007669"/>
    <property type="project" value="UniProtKB-SubCell"/>
</dbReference>
<dbReference type="PANTHER" id="PTHR11360">
    <property type="entry name" value="MONOCARBOXYLATE TRANSPORTER"/>
    <property type="match status" value="1"/>
</dbReference>
<feature type="transmembrane region" description="Helical" evidence="4">
    <location>
        <begin position="289"/>
        <end position="309"/>
    </location>
</feature>
<evidence type="ECO:0000256" key="2">
    <source>
        <dbReference type="ARBA" id="ARBA00006727"/>
    </source>
</evidence>
<dbReference type="Proteomes" id="UP000701801">
    <property type="component" value="Unassembled WGS sequence"/>
</dbReference>
<dbReference type="PROSITE" id="PS50850">
    <property type="entry name" value="MFS"/>
    <property type="match status" value="1"/>
</dbReference>
<evidence type="ECO:0000256" key="1">
    <source>
        <dbReference type="ARBA" id="ARBA00004141"/>
    </source>
</evidence>
<feature type="transmembrane region" description="Helical" evidence="4">
    <location>
        <begin position="258"/>
        <end position="277"/>
    </location>
</feature>
<dbReference type="PANTHER" id="PTHR11360:SF177">
    <property type="entry name" value="RIBOFLAVIN TRANSPORTER MCH5"/>
    <property type="match status" value="1"/>
</dbReference>
<dbReference type="OrthoDB" id="410267at2759"/>
<feature type="region of interest" description="Disordered" evidence="3">
    <location>
        <begin position="1"/>
        <end position="32"/>
    </location>
</feature>
<feature type="transmembrane region" description="Helical" evidence="4">
    <location>
        <begin position="487"/>
        <end position="511"/>
    </location>
</feature>
<feature type="transmembrane region" description="Helical" evidence="4">
    <location>
        <begin position="171"/>
        <end position="193"/>
    </location>
</feature>
<dbReference type="InterPro" id="IPR050327">
    <property type="entry name" value="Proton-linked_MCT"/>
</dbReference>
<comment type="similarity">
    <text evidence="2">Belongs to the major facilitator superfamily. Monocarboxylate porter (TC 2.A.1.13) family.</text>
</comment>
<feature type="transmembrane region" description="Helical" evidence="4">
    <location>
        <begin position="200"/>
        <end position="216"/>
    </location>
</feature>
<dbReference type="GO" id="GO:0022857">
    <property type="term" value="F:transmembrane transporter activity"/>
    <property type="evidence" value="ECO:0007669"/>
    <property type="project" value="InterPro"/>
</dbReference>
<keyword evidence="4" id="KW-0472">Membrane</keyword>
<dbReference type="AlphaFoldDB" id="A0A9N9LTJ2"/>
<feature type="domain" description="Major facilitator superfamily (MFS) profile" evidence="5">
    <location>
        <begin position="129"/>
        <end position="512"/>
    </location>
</feature>
<evidence type="ECO:0000313" key="6">
    <source>
        <dbReference type="EMBL" id="CAG8978174.1"/>
    </source>
</evidence>
<organism evidence="6 7">
    <name type="scientific">Hymenoscyphus albidus</name>
    <dbReference type="NCBI Taxonomy" id="595503"/>
    <lineage>
        <taxon>Eukaryota</taxon>
        <taxon>Fungi</taxon>
        <taxon>Dikarya</taxon>
        <taxon>Ascomycota</taxon>
        <taxon>Pezizomycotina</taxon>
        <taxon>Leotiomycetes</taxon>
        <taxon>Helotiales</taxon>
        <taxon>Helotiaceae</taxon>
        <taxon>Hymenoscyphus</taxon>
    </lineage>
</organism>
<name>A0A9N9LTJ2_9HELO</name>
<feature type="transmembrane region" description="Helical" evidence="4">
    <location>
        <begin position="222"/>
        <end position="246"/>
    </location>
</feature>
<accession>A0A9N9LTJ2</accession>
<sequence length="521" mass="56463">MDHSNQATGTRNSSQVHSVSNPEQESDASSSVEQLAEKILEYELSSDSSTILPEIIPSAYKNINNLTISTPSATTIEDEEKRFAIFELSPVSPITLTSPTSSVGEDFPILSSRSSDTVVEDAYPEGGLQAWLIVFGAWCGMFASLGVGSTLATFQAHISVNQMASYSPEQIGWIFSIYAFLTFGCGIYTGSLFDIYGPRWLVLCGSICQVACMFLLPHCSSFYHFAVVFGILGGVGSALIFTSSIASVGHFFNKRRGHATGITAGGGAFGGIVFPLLLQSLIPRIGFAWAVRIMGFIILLLCIIACLLIRSRLPPAPRSPHPDFRILANPAFATTVVGVFLVEWALFIPLTYITSYALKEGFPYELSYAILPILNAGSVFGRWIPGLYSDLLGRYNTFILFLLISIFSILTIWFHFGPSTPGLTTFALIFGFSSGSNISLTPVCIGQLCDTQDYGRYYATCYFIVSIGCLTGIPLAGEILQICHGSYWGLILFTGVCHIGALAAFIIARGLGGSWSVWKKY</sequence>